<organism evidence="1 2">
    <name type="scientific">Candidatus Epulonipiscium fishelsonii</name>
    <dbReference type="NCBI Taxonomy" id="77094"/>
    <lineage>
        <taxon>Bacteria</taxon>
        <taxon>Bacillati</taxon>
        <taxon>Bacillota</taxon>
        <taxon>Clostridia</taxon>
        <taxon>Lachnospirales</taxon>
        <taxon>Lachnospiraceae</taxon>
        <taxon>Candidatus Epulonipiscium</taxon>
    </lineage>
</organism>
<comment type="caution">
    <text evidence="1">The sequence shown here is derived from an EMBL/GenBank/DDBJ whole genome shotgun (WGS) entry which is preliminary data.</text>
</comment>
<name>A0ACC8X9N5_9FIRM</name>
<reference evidence="1" key="1">
    <citation type="submission" date="2016-08" db="EMBL/GenBank/DDBJ databases">
        <authorList>
            <person name="Ngugi D.K."/>
            <person name="Miyake S."/>
            <person name="Stingl U."/>
        </authorList>
    </citation>
    <scope>NUCLEOTIDE SEQUENCE</scope>
    <source>
        <strain evidence="1">SCG-D08WGA-EpuloA1</strain>
    </source>
</reference>
<accession>A0ACC8X9N5</accession>
<gene>
    <name evidence="1" type="ORF">AN640_02155</name>
</gene>
<dbReference type="EMBL" id="LJHD01000278">
    <property type="protein sequence ID" value="ONI38881.1"/>
    <property type="molecule type" value="Genomic_DNA"/>
</dbReference>
<evidence type="ECO:0000313" key="1">
    <source>
        <dbReference type="EMBL" id="ONI38881.1"/>
    </source>
</evidence>
<sequence length="210" mass="23330">MKVAILVNGSYDDYKFCDDINKNNYIICADNGLSHAKKLGILPNIILGDFDSVDPDILKYFENKNIEIIRFIAEKDETDTELALHHAFKIGATDITIYGGIGTRFDHSLANVHLLYQALQNGVVARLKNKHNIITLIDKQIEITGNVNDLVSLIPFTPEVSGVTTTNLAYKLKMGQFVQGKPYGISNYMTSPTACIKIEQGLLLIIQAKD</sequence>
<proteinExistence type="predicted"/>
<protein>
    <submittedName>
        <fullName evidence="1">Thiamine diphosphokinase</fullName>
    </submittedName>
</protein>
<dbReference type="Proteomes" id="UP000188637">
    <property type="component" value="Unassembled WGS sequence"/>
</dbReference>
<keyword evidence="2" id="KW-1185">Reference proteome</keyword>
<evidence type="ECO:0000313" key="2">
    <source>
        <dbReference type="Proteomes" id="UP000188637"/>
    </source>
</evidence>